<evidence type="ECO:0000313" key="2">
    <source>
        <dbReference type="EMBL" id="MPN31365.1"/>
    </source>
</evidence>
<evidence type="ECO:0000256" key="1">
    <source>
        <dbReference type="SAM" id="Phobius"/>
    </source>
</evidence>
<proteinExistence type="predicted"/>
<keyword evidence="1" id="KW-0812">Transmembrane</keyword>
<protein>
    <submittedName>
        <fullName evidence="2">Uncharacterized protein</fullName>
    </submittedName>
</protein>
<organism evidence="2">
    <name type="scientific">bioreactor metagenome</name>
    <dbReference type="NCBI Taxonomy" id="1076179"/>
    <lineage>
        <taxon>unclassified sequences</taxon>
        <taxon>metagenomes</taxon>
        <taxon>ecological metagenomes</taxon>
    </lineage>
</organism>
<feature type="transmembrane region" description="Helical" evidence="1">
    <location>
        <begin position="12"/>
        <end position="28"/>
    </location>
</feature>
<keyword evidence="1" id="KW-0472">Membrane</keyword>
<accession>A0A645GX27</accession>
<dbReference type="AlphaFoldDB" id="A0A645GX27"/>
<reference evidence="2" key="1">
    <citation type="submission" date="2019-08" db="EMBL/GenBank/DDBJ databases">
        <authorList>
            <person name="Kucharzyk K."/>
            <person name="Murdoch R.W."/>
            <person name="Higgins S."/>
            <person name="Loffler F."/>
        </authorList>
    </citation>
    <scope>NUCLEOTIDE SEQUENCE</scope>
</reference>
<sequence>MKYFDKKAEKLSWLYILAGIPIGALVLWKNSGSFGVKEIIILAVALLVAITMLYIIKLISNRK</sequence>
<comment type="caution">
    <text evidence="2">The sequence shown here is derived from an EMBL/GenBank/DDBJ whole genome shotgun (WGS) entry which is preliminary data.</text>
</comment>
<gene>
    <name evidence="2" type="ORF">SDC9_178839</name>
</gene>
<dbReference type="EMBL" id="VSSQ01082864">
    <property type="protein sequence ID" value="MPN31365.1"/>
    <property type="molecule type" value="Genomic_DNA"/>
</dbReference>
<name>A0A645GX27_9ZZZZ</name>
<keyword evidence="1" id="KW-1133">Transmembrane helix</keyword>
<feature type="transmembrane region" description="Helical" evidence="1">
    <location>
        <begin position="40"/>
        <end position="59"/>
    </location>
</feature>